<dbReference type="InterPro" id="IPR038695">
    <property type="entry name" value="Saro_0823-like_sf"/>
</dbReference>
<feature type="chain" id="PRO_5046902576" evidence="1">
    <location>
        <begin position="20"/>
        <end position="153"/>
    </location>
</feature>
<accession>A0ABT7FBJ9</accession>
<proteinExistence type="predicted"/>
<keyword evidence="1" id="KW-0732">Signal</keyword>
<protein>
    <submittedName>
        <fullName evidence="2">DUF192 domain-containing protein</fullName>
    </submittedName>
</protein>
<name>A0ABT7FBJ9_9RHOB</name>
<feature type="signal peptide" evidence="1">
    <location>
        <begin position="1"/>
        <end position="19"/>
    </location>
</feature>
<comment type="caution">
    <text evidence="2">The sequence shown here is derived from an EMBL/GenBank/DDBJ whole genome shotgun (WGS) entry which is preliminary data.</text>
</comment>
<sequence>MRIVLVLAALLTGANAALAECRADQVRLRGDWGETLFTVELADTPQERSRGLMFRESMPRGAGMLFVYDAPQQARFWMKNTLIALDMVFIDRGGAVTHVHHDAIPGDLTGIDGGNGVYAVLEINGGLARSYGIAAGTVLQHPVFSGGPAAWPC</sequence>
<dbReference type="PANTHER" id="PTHR37953:SF1">
    <property type="entry name" value="UPF0127 PROTEIN MJ1496"/>
    <property type="match status" value="1"/>
</dbReference>
<gene>
    <name evidence="2" type="ORF">QO034_05110</name>
</gene>
<keyword evidence="3" id="KW-1185">Reference proteome</keyword>
<dbReference type="EMBL" id="JASNJE010000004">
    <property type="protein sequence ID" value="MDK3072486.1"/>
    <property type="molecule type" value="Genomic_DNA"/>
</dbReference>
<dbReference type="PANTHER" id="PTHR37953">
    <property type="entry name" value="UPF0127 PROTEIN MJ1496"/>
    <property type="match status" value="1"/>
</dbReference>
<dbReference type="Pfam" id="PF02643">
    <property type="entry name" value="DUF192"/>
    <property type="match status" value="1"/>
</dbReference>
<dbReference type="InterPro" id="IPR003795">
    <property type="entry name" value="DUF192"/>
</dbReference>
<evidence type="ECO:0000313" key="2">
    <source>
        <dbReference type="EMBL" id="MDK3072486.1"/>
    </source>
</evidence>
<organism evidence="2 3">
    <name type="scientific">Sedimentitalea xiamensis</name>
    <dbReference type="NCBI Taxonomy" id="3050037"/>
    <lineage>
        <taxon>Bacteria</taxon>
        <taxon>Pseudomonadati</taxon>
        <taxon>Pseudomonadota</taxon>
        <taxon>Alphaproteobacteria</taxon>
        <taxon>Rhodobacterales</taxon>
        <taxon>Paracoccaceae</taxon>
        <taxon>Sedimentitalea</taxon>
    </lineage>
</organism>
<dbReference type="RefSeq" id="WP_284484425.1">
    <property type="nucleotide sequence ID" value="NZ_JASNJE010000004.1"/>
</dbReference>
<evidence type="ECO:0000256" key="1">
    <source>
        <dbReference type="SAM" id="SignalP"/>
    </source>
</evidence>
<reference evidence="2 3" key="1">
    <citation type="submission" date="2023-05" db="EMBL/GenBank/DDBJ databases">
        <title>Sedimentitalea sp. nov. JM2-8.</title>
        <authorList>
            <person name="Huang J."/>
        </authorList>
    </citation>
    <scope>NUCLEOTIDE SEQUENCE [LARGE SCALE GENOMIC DNA]</scope>
    <source>
        <strain evidence="2 3">JM2-8</strain>
    </source>
</reference>
<dbReference type="Proteomes" id="UP001227126">
    <property type="component" value="Unassembled WGS sequence"/>
</dbReference>
<evidence type="ECO:0000313" key="3">
    <source>
        <dbReference type="Proteomes" id="UP001227126"/>
    </source>
</evidence>
<dbReference type="Gene3D" id="2.60.120.1140">
    <property type="entry name" value="Protein of unknown function DUF192"/>
    <property type="match status" value="1"/>
</dbReference>